<organism evidence="2 3">
    <name type="scientific">Sphingomonas bisphenolicum</name>
    <dbReference type="NCBI Taxonomy" id="296544"/>
    <lineage>
        <taxon>Bacteria</taxon>
        <taxon>Pseudomonadati</taxon>
        <taxon>Pseudomonadota</taxon>
        <taxon>Alphaproteobacteria</taxon>
        <taxon>Sphingomonadales</taxon>
        <taxon>Sphingomonadaceae</taxon>
        <taxon>Sphingomonas</taxon>
    </lineage>
</organism>
<evidence type="ECO:0000313" key="2">
    <source>
        <dbReference type="EMBL" id="BBF69039.1"/>
    </source>
</evidence>
<proteinExistence type="predicted"/>
<accession>A0ABM7FZI4</accession>
<keyword evidence="1" id="KW-0472">Membrane</keyword>
<keyword evidence="3" id="KW-1185">Reference proteome</keyword>
<feature type="transmembrane region" description="Helical" evidence="1">
    <location>
        <begin position="25"/>
        <end position="49"/>
    </location>
</feature>
<gene>
    <name evidence="2" type="ORF">SBA_ch1_12390</name>
</gene>
<dbReference type="EMBL" id="AP018817">
    <property type="protein sequence ID" value="BBF69039.1"/>
    <property type="molecule type" value="Genomic_DNA"/>
</dbReference>
<evidence type="ECO:0000313" key="3">
    <source>
        <dbReference type="Proteomes" id="UP001059971"/>
    </source>
</evidence>
<keyword evidence="1" id="KW-1133">Transmembrane helix</keyword>
<dbReference type="Proteomes" id="UP001059971">
    <property type="component" value="Chromosome 1"/>
</dbReference>
<keyword evidence="1" id="KW-0812">Transmembrane</keyword>
<sequence length="55" mass="5573">MWAAMGGQSLLAVYGICGIMKRAGLHALGAVAMMMVAMTVAWIGTGAAANVPPPR</sequence>
<evidence type="ECO:0000256" key="1">
    <source>
        <dbReference type="SAM" id="Phobius"/>
    </source>
</evidence>
<reference evidence="2" key="1">
    <citation type="submission" date="2018-07" db="EMBL/GenBank/DDBJ databases">
        <title>Complete genome sequence of Sphingomonas bisphenolicum strain AO1, a bisphenol A degradative bacterium isolated from Japanese farm field.</title>
        <authorList>
            <person name="Murakami M."/>
            <person name="Koh M."/>
            <person name="Koba S."/>
            <person name="Matsumura Y."/>
        </authorList>
    </citation>
    <scope>NUCLEOTIDE SEQUENCE</scope>
    <source>
        <strain evidence="2">AO1</strain>
    </source>
</reference>
<protein>
    <submittedName>
        <fullName evidence="2">Uncharacterized protein</fullName>
    </submittedName>
</protein>
<name>A0ABM7FZI4_9SPHN</name>